<comment type="caution">
    <text evidence="1">The sequence shown here is derived from an EMBL/GenBank/DDBJ whole genome shotgun (WGS) entry which is preliminary data.</text>
</comment>
<proteinExistence type="predicted"/>
<dbReference type="Proteomes" id="UP001380953">
    <property type="component" value="Unassembled WGS sequence"/>
</dbReference>
<evidence type="ECO:0000313" key="2">
    <source>
        <dbReference type="Proteomes" id="UP001380953"/>
    </source>
</evidence>
<protein>
    <submittedName>
        <fullName evidence="1">Glutamate synthase subunit beta</fullName>
    </submittedName>
</protein>
<keyword evidence="2" id="KW-1185">Reference proteome</keyword>
<dbReference type="EMBL" id="JBBKAR010000046">
    <property type="protein sequence ID" value="MEJ8305943.1"/>
    <property type="molecule type" value="Genomic_DNA"/>
</dbReference>
<accession>A0ACC6PGL4</accession>
<organism evidence="1 2">
    <name type="scientific">Saccharibacillus sacchari</name>
    <dbReference type="NCBI Taxonomy" id="456493"/>
    <lineage>
        <taxon>Bacteria</taxon>
        <taxon>Bacillati</taxon>
        <taxon>Bacillota</taxon>
        <taxon>Bacilli</taxon>
        <taxon>Bacillales</taxon>
        <taxon>Paenibacillaceae</taxon>
        <taxon>Saccharibacillus</taxon>
    </lineage>
</organism>
<reference evidence="1" key="1">
    <citation type="submission" date="2024-03" db="EMBL/GenBank/DDBJ databases">
        <title>Whole genome sequecning of epiphytes from Marcgravia umbellata leaves.</title>
        <authorList>
            <person name="Kumar G."/>
            <person name="Savka M.A."/>
        </authorList>
    </citation>
    <scope>NUCLEOTIDE SEQUENCE</scope>
    <source>
        <strain evidence="1">RIT_BL5</strain>
    </source>
</reference>
<evidence type="ECO:0000313" key="1">
    <source>
        <dbReference type="EMBL" id="MEJ8305943.1"/>
    </source>
</evidence>
<name>A0ACC6PGL4_9BACL</name>
<gene>
    <name evidence="1" type="ORF">WKI47_18695</name>
</gene>
<sequence>MGKATGFLDYSRVTPSEDGALERIEHWNEFAEKMDGEHLRQQAARCMDCGTPYCHAGRILSGMAAGCPLNNLIPEWNDLVFRGDWRNALDRLHKRNNFPEFTGRVCPAPCEGSCTGGLIGSPVTIKSLEKSIVDRGFEEGWIVPEPPLRRTGRKVAVIGSGPAGLACAAQLNKAGHTVTVYERADRIGGLLTYGIPNMKLEKKTVQRRVDLLEAEGIVFVTNTEVGRDIPVWQVRAHHDAIVLAGGATAARELTIEGRGLDGIHQAMDYLTASTKKMLSDSGSYADSGEKRTNDDGPAKQATRRTLDLNNGATNRERYSAFTAKKELSAAGRDVVVIGGGDTGTDCVATALRQGCRSVVQLEIMPEPPSARPADNPWPEYPRVKKTDYGQREAEAVQGQDPRRYMTSAKRFLSETGESVCGVQTVRIEWRSGPDGRPMPYEVPGSEEVFPAQLVLLALGFTGPEQLLLQQLELESDARSNVHTGGHGREWASRGEAAAWRARGATSFGASSAEAGGAGRGVTRLPFGASSSPAGLGGPGSSDPVAFLYATSAEGIFAAGDMRRGQSLVAWAIREGREAAREVDRYLTGGTGLH</sequence>